<organism evidence="3 4">
    <name type="scientific">Conexibacter woesei (strain DSM 14684 / CCUG 47730 / CIP 108061 / JCM 11494 / NBRC 100937 / ID131577)</name>
    <dbReference type="NCBI Taxonomy" id="469383"/>
    <lineage>
        <taxon>Bacteria</taxon>
        <taxon>Bacillati</taxon>
        <taxon>Actinomycetota</taxon>
        <taxon>Thermoleophilia</taxon>
        <taxon>Solirubrobacterales</taxon>
        <taxon>Conexibacteraceae</taxon>
        <taxon>Conexibacter</taxon>
    </lineage>
</organism>
<protein>
    <submittedName>
        <fullName evidence="3">Peptidase S1 and S6 chymotrypsin/Hap</fullName>
    </submittedName>
</protein>
<dbReference type="eggNOG" id="COG5640">
    <property type="taxonomic scope" value="Bacteria"/>
</dbReference>
<dbReference type="KEGG" id="cwo:Cwoe_0475"/>
<dbReference type="PANTHER" id="PTHR24253">
    <property type="entry name" value="TRANSMEMBRANE PROTEASE SERINE"/>
    <property type="match status" value="1"/>
</dbReference>
<keyword evidence="4" id="KW-1185">Reference proteome</keyword>
<gene>
    <name evidence="3" type="ordered locus">Cwoe_0475</name>
</gene>
<dbReference type="AlphaFoldDB" id="D3F7E0"/>
<dbReference type="SUPFAM" id="SSF50494">
    <property type="entry name" value="Trypsin-like serine proteases"/>
    <property type="match status" value="1"/>
</dbReference>
<reference evidence="4" key="2">
    <citation type="submission" date="2010-01" db="EMBL/GenBank/DDBJ databases">
        <title>The complete genome of Conexibacter woesei DSM 14684.</title>
        <authorList>
            <consortium name="US DOE Joint Genome Institute (JGI-PGF)"/>
            <person name="Lucas S."/>
            <person name="Copeland A."/>
            <person name="Lapidus A."/>
            <person name="Glavina del Rio T."/>
            <person name="Dalin E."/>
            <person name="Tice H."/>
            <person name="Bruce D."/>
            <person name="Goodwin L."/>
            <person name="Pitluck S."/>
            <person name="Kyrpides N."/>
            <person name="Mavromatis K."/>
            <person name="Ivanova N."/>
            <person name="Mikhailova N."/>
            <person name="Chertkov O."/>
            <person name="Brettin T."/>
            <person name="Detter J.C."/>
            <person name="Han C."/>
            <person name="Larimer F."/>
            <person name="Land M."/>
            <person name="Hauser L."/>
            <person name="Markowitz V."/>
            <person name="Cheng J.-F."/>
            <person name="Hugenholtz P."/>
            <person name="Woyke T."/>
            <person name="Wu D."/>
            <person name="Pukall R."/>
            <person name="Steenblock K."/>
            <person name="Schneider S."/>
            <person name="Klenk H.-P."/>
            <person name="Eisen J.A."/>
        </authorList>
    </citation>
    <scope>NUCLEOTIDE SEQUENCE [LARGE SCALE GENOMIC DNA]</scope>
    <source>
        <strain evidence="4">DSM 14684 / CIP 108061 / JCM 11494 / NBRC 100937 / ID131577</strain>
    </source>
</reference>
<name>D3F7E0_CONWI</name>
<keyword evidence="1" id="KW-1015">Disulfide bond</keyword>
<reference evidence="3 4" key="1">
    <citation type="journal article" date="2010" name="Stand. Genomic Sci.">
        <title>Complete genome sequence of Conexibacter woesei type strain (ID131577).</title>
        <authorList>
            <person name="Pukall R."/>
            <person name="Lapidus A."/>
            <person name="Glavina Del Rio T."/>
            <person name="Copeland A."/>
            <person name="Tice H."/>
            <person name="Cheng J.-F."/>
            <person name="Lucas S."/>
            <person name="Chen F."/>
            <person name="Nolan M."/>
            <person name="Bruce D."/>
            <person name="Goodwin L."/>
            <person name="Pitluck S."/>
            <person name="Mavromatis K."/>
            <person name="Ivanova N."/>
            <person name="Ovchinnikova G."/>
            <person name="Pati A."/>
            <person name="Chen A."/>
            <person name="Palaniappan K."/>
            <person name="Land M."/>
            <person name="Hauser L."/>
            <person name="Chang Y.-J."/>
            <person name="Jeffries C.D."/>
            <person name="Chain P."/>
            <person name="Meincke L."/>
            <person name="Sims D."/>
            <person name="Brettin T."/>
            <person name="Detter J.C."/>
            <person name="Rohde M."/>
            <person name="Goeker M."/>
            <person name="Bristow J."/>
            <person name="Eisen J.A."/>
            <person name="Markowitz V."/>
            <person name="Kyrpides N.C."/>
            <person name="Klenk H.-P."/>
            <person name="Hugenholtz P."/>
        </authorList>
    </citation>
    <scope>NUCLEOTIDE SEQUENCE [LARGE SCALE GENOMIC DNA]</scope>
    <source>
        <strain evidence="4">DSM 14684 / CIP 108061 / JCM 11494 / NBRC 100937 / ID131577</strain>
    </source>
</reference>
<dbReference type="Proteomes" id="UP000008229">
    <property type="component" value="Chromosome"/>
</dbReference>
<dbReference type="PANTHER" id="PTHR24253:SF153">
    <property type="entry name" value="SERINE PROTEASE HEPSIN"/>
    <property type="match status" value="1"/>
</dbReference>
<dbReference type="HOGENOM" id="CLU_064702_0_0_11"/>
<dbReference type="Pfam" id="PF00089">
    <property type="entry name" value="Trypsin"/>
    <property type="match status" value="1"/>
</dbReference>
<dbReference type="InterPro" id="IPR001254">
    <property type="entry name" value="Trypsin_dom"/>
</dbReference>
<evidence type="ECO:0000313" key="4">
    <source>
        <dbReference type="Proteomes" id="UP000008229"/>
    </source>
</evidence>
<feature type="domain" description="Peptidase S1" evidence="2">
    <location>
        <begin position="38"/>
        <end position="317"/>
    </location>
</feature>
<accession>D3F7E0</accession>
<dbReference type="InterPro" id="IPR043504">
    <property type="entry name" value="Peptidase_S1_PA_chymotrypsin"/>
</dbReference>
<dbReference type="InterPro" id="IPR009003">
    <property type="entry name" value="Peptidase_S1_PA"/>
</dbReference>
<dbReference type="SMART" id="SM00020">
    <property type="entry name" value="Tryp_SPc"/>
    <property type="match status" value="1"/>
</dbReference>
<dbReference type="EMBL" id="CP001854">
    <property type="protein sequence ID" value="ADB48911.1"/>
    <property type="molecule type" value="Genomic_DNA"/>
</dbReference>
<dbReference type="PROSITE" id="PS50240">
    <property type="entry name" value="TRYPSIN_DOM"/>
    <property type="match status" value="1"/>
</dbReference>
<dbReference type="GO" id="GO:0004252">
    <property type="term" value="F:serine-type endopeptidase activity"/>
    <property type="evidence" value="ECO:0007669"/>
    <property type="project" value="InterPro"/>
</dbReference>
<evidence type="ECO:0000256" key="1">
    <source>
        <dbReference type="ARBA" id="ARBA00023157"/>
    </source>
</evidence>
<proteinExistence type="predicted"/>
<dbReference type="STRING" id="469383.Cwoe_0475"/>
<dbReference type="Gene3D" id="2.40.10.10">
    <property type="entry name" value="Trypsin-like serine proteases"/>
    <property type="match status" value="1"/>
</dbReference>
<sequence precursor="true">MNPLRKVADSAALAAALTGALGAAVALGAALAPPAAAIVGGERVASRDAPWAVSLLVQAGREARWHHRCSATVIAPRRVVTARHCVEHQDAWRARAMVGSDDPERRPGRTVAVSRIWVSALLDWDDPGVIEREGDVAVIETASDIPAPALPLAAPGTTIAGGETVWPYGFGRIDREGRPTSEPALLRRAVMRGHTEAECAESDFGDQSSLLCASRAEGAGGGTVAPGDSGGGLVHQGASGPELLGVTSVASRGELRDEISGFVSIPLTHAFVTDPARGVELPRPLARSTLKGRARVGERVRCMARFAPVVTRVRTRWTVTGKGARALRYTSGAKGLRLPAATLGRTLTCYVVGELRFEEYGAAADPSRPVEVKR</sequence>
<dbReference type="GO" id="GO:0006508">
    <property type="term" value="P:proteolysis"/>
    <property type="evidence" value="ECO:0007669"/>
    <property type="project" value="InterPro"/>
</dbReference>
<evidence type="ECO:0000259" key="2">
    <source>
        <dbReference type="PROSITE" id="PS50240"/>
    </source>
</evidence>
<dbReference type="OrthoDB" id="5243523at2"/>
<evidence type="ECO:0000313" key="3">
    <source>
        <dbReference type="EMBL" id="ADB48911.1"/>
    </source>
</evidence>
<dbReference type="RefSeq" id="WP_012931964.1">
    <property type="nucleotide sequence ID" value="NC_013739.1"/>
</dbReference>